<name>A0AAN5D2L5_9BILA</name>
<keyword evidence="2" id="KW-1185">Reference proteome</keyword>
<reference evidence="2" key="1">
    <citation type="submission" date="2022-10" db="EMBL/GenBank/DDBJ databases">
        <title>Genome assembly of Pristionchus species.</title>
        <authorList>
            <person name="Yoshida K."/>
            <person name="Sommer R.J."/>
        </authorList>
    </citation>
    <scope>NUCLEOTIDE SEQUENCE [LARGE SCALE GENOMIC DNA]</scope>
    <source>
        <strain evidence="2">RS5460</strain>
    </source>
</reference>
<proteinExistence type="predicted"/>
<evidence type="ECO:0000313" key="1">
    <source>
        <dbReference type="EMBL" id="GMR54655.1"/>
    </source>
</evidence>
<organism evidence="1 2">
    <name type="scientific">Pristionchus mayeri</name>
    <dbReference type="NCBI Taxonomy" id="1317129"/>
    <lineage>
        <taxon>Eukaryota</taxon>
        <taxon>Metazoa</taxon>
        <taxon>Ecdysozoa</taxon>
        <taxon>Nematoda</taxon>
        <taxon>Chromadorea</taxon>
        <taxon>Rhabditida</taxon>
        <taxon>Rhabditina</taxon>
        <taxon>Diplogasteromorpha</taxon>
        <taxon>Diplogasteroidea</taxon>
        <taxon>Neodiplogasteridae</taxon>
        <taxon>Pristionchus</taxon>
    </lineage>
</organism>
<gene>
    <name evidence="1" type="ORF">PMAYCL1PPCAC_24850</name>
</gene>
<sequence>SLQMLPSGVIRFEVDKINPVFIHLKKTYFNYTLTVERFICRKAGVRKMASNGVDFLSVGLFSSDIITKLWSIDANVEFTLVCDDHENDVVKQVRFISKSNTNVFFKTQKAH</sequence>
<dbReference type="Proteomes" id="UP001328107">
    <property type="component" value="Unassembled WGS sequence"/>
</dbReference>
<dbReference type="EMBL" id="BTRK01000005">
    <property type="protein sequence ID" value="GMR54655.1"/>
    <property type="molecule type" value="Genomic_DNA"/>
</dbReference>
<dbReference type="AlphaFoldDB" id="A0AAN5D2L5"/>
<protein>
    <submittedName>
        <fullName evidence="1">Uncharacterized protein</fullName>
    </submittedName>
</protein>
<feature type="non-terminal residue" evidence="1">
    <location>
        <position position="1"/>
    </location>
</feature>
<comment type="caution">
    <text evidence="1">The sequence shown here is derived from an EMBL/GenBank/DDBJ whole genome shotgun (WGS) entry which is preliminary data.</text>
</comment>
<accession>A0AAN5D2L5</accession>
<evidence type="ECO:0000313" key="2">
    <source>
        <dbReference type="Proteomes" id="UP001328107"/>
    </source>
</evidence>